<feature type="non-terminal residue" evidence="2">
    <location>
        <position position="1"/>
    </location>
</feature>
<comment type="caution">
    <text evidence="2">The sequence shown here is derived from an EMBL/GenBank/DDBJ whole genome shotgun (WGS) entry which is preliminary data.</text>
</comment>
<accession>A0A965GDM0</accession>
<feature type="region of interest" description="Disordered" evidence="1">
    <location>
        <begin position="1"/>
        <end position="21"/>
    </location>
</feature>
<evidence type="ECO:0000313" key="2">
    <source>
        <dbReference type="EMBL" id="NBR93994.1"/>
    </source>
</evidence>
<name>A0A965GDM0_9PROT</name>
<sequence>DMVLERPENHLAGGLEGGTSGKSASEFWKFVSNECITIPRKSRHFLDPPIPPAVGLCQPTRPLRAFGNDAGCNEKG</sequence>
<dbReference type="Proteomes" id="UP000740727">
    <property type="component" value="Unassembled WGS sequence"/>
</dbReference>
<protein>
    <submittedName>
        <fullName evidence="2">Uncharacterized protein</fullName>
    </submittedName>
</protein>
<reference evidence="2" key="1">
    <citation type="submission" date="2018-10" db="EMBL/GenBank/DDBJ databases">
        <title>Iterative Subtractive Binning of Freshwater Chronoseries Metagenomes Recovers Nearly Complete Genomes from over Four Hundred Novel Species.</title>
        <authorList>
            <person name="Rodriguez-R L.M."/>
            <person name="Tsementzi D."/>
            <person name="Luo C."/>
            <person name="Konstantinidis K.T."/>
        </authorList>
    </citation>
    <scope>NUCLEOTIDE SEQUENCE</scope>
    <source>
        <strain evidence="2">WB5_2A_028</strain>
    </source>
</reference>
<evidence type="ECO:0000313" key="3">
    <source>
        <dbReference type="Proteomes" id="UP000740727"/>
    </source>
</evidence>
<proteinExistence type="predicted"/>
<organism evidence="2 3">
    <name type="scientific">Candidatus Fonsibacter lacus</name>
    <dbReference type="NCBI Taxonomy" id="2576439"/>
    <lineage>
        <taxon>Bacteria</taxon>
        <taxon>Pseudomonadati</taxon>
        <taxon>Pseudomonadota</taxon>
        <taxon>Alphaproteobacteria</taxon>
        <taxon>Candidatus Pelagibacterales</taxon>
        <taxon>Candidatus Pelagibacterales incertae sedis</taxon>
        <taxon>Candidatus Fonsibacter</taxon>
    </lineage>
</organism>
<dbReference type="AlphaFoldDB" id="A0A965GDM0"/>
<evidence type="ECO:0000256" key="1">
    <source>
        <dbReference type="SAM" id="MobiDB-lite"/>
    </source>
</evidence>
<dbReference type="EMBL" id="RFXN01000044">
    <property type="protein sequence ID" value="NBR93994.1"/>
    <property type="molecule type" value="Genomic_DNA"/>
</dbReference>
<gene>
    <name evidence="2" type="ORF">EBT44_04055</name>
</gene>